<dbReference type="AlphaFoldDB" id="A0A1X0NWN1"/>
<evidence type="ECO:0000256" key="3">
    <source>
        <dbReference type="ARBA" id="ARBA00022679"/>
    </source>
</evidence>
<dbReference type="EMBL" id="NBCO01000013">
    <property type="protein sequence ID" value="ORC89126.1"/>
    <property type="molecule type" value="Genomic_DNA"/>
</dbReference>
<dbReference type="GO" id="GO:0032259">
    <property type="term" value="P:methylation"/>
    <property type="evidence" value="ECO:0007669"/>
    <property type="project" value="UniProtKB-KW"/>
</dbReference>
<dbReference type="PANTHER" id="PTHR13610:SF11">
    <property type="entry name" value="METHYLTRANSFERASE DOMAIN-CONTAINING PROTEIN"/>
    <property type="match status" value="1"/>
</dbReference>
<dbReference type="PANTHER" id="PTHR13610">
    <property type="entry name" value="METHYLTRANSFERASE DOMAIN-CONTAINING PROTEIN"/>
    <property type="match status" value="1"/>
</dbReference>
<evidence type="ECO:0000313" key="6">
    <source>
        <dbReference type="Proteomes" id="UP000192257"/>
    </source>
</evidence>
<dbReference type="GO" id="GO:1905706">
    <property type="term" value="P:regulation of mitochondrial ATP synthesis coupled proton transport"/>
    <property type="evidence" value="ECO:0007669"/>
    <property type="project" value="TreeGrafter"/>
</dbReference>
<dbReference type="InterPro" id="IPR029063">
    <property type="entry name" value="SAM-dependent_MTases_sf"/>
</dbReference>
<keyword evidence="3" id="KW-0808">Transferase</keyword>
<dbReference type="VEuPathDB" id="TriTrypDB:TM35_000131300"/>
<reference evidence="5 6" key="1">
    <citation type="submission" date="2017-03" db="EMBL/GenBank/DDBJ databases">
        <title>An alternative strategy for trypanosome survival in the mammalian bloodstream revealed through genome and transcriptome analysis of the ubiquitous bovine parasite Trypanosoma (Megatrypanum) theileri.</title>
        <authorList>
            <person name="Kelly S."/>
            <person name="Ivens A."/>
            <person name="Mott A."/>
            <person name="O'Neill E."/>
            <person name="Emms D."/>
            <person name="Macleod O."/>
            <person name="Voorheis P."/>
            <person name="Matthews J."/>
            <person name="Matthews K."/>
            <person name="Carrington M."/>
        </authorList>
    </citation>
    <scope>NUCLEOTIDE SEQUENCE [LARGE SCALE GENOMIC DNA]</scope>
    <source>
        <strain evidence="5">Edinburgh</strain>
    </source>
</reference>
<evidence type="ECO:0000256" key="1">
    <source>
        <dbReference type="ARBA" id="ARBA00010633"/>
    </source>
</evidence>
<accession>A0A1X0NWN1</accession>
<evidence type="ECO:0000256" key="4">
    <source>
        <dbReference type="ARBA" id="ARBA00022691"/>
    </source>
</evidence>
<proteinExistence type="inferred from homology"/>
<keyword evidence="6" id="KW-1185">Reference proteome</keyword>
<evidence type="ECO:0008006" key="7">
    <source>
        <dbReference type="Google" id="ProtNLM"/>
    </source>
</evidence>
<dbReference type="Gene3D" id="3.40.50.150">
    <property type="entry name" value="Vaccinia Virus protein VP39"/>
    <property type="match status" value="1"/>
</dbReference>
<gene>
    <name evidence="5" type="ORF">TM35_000131300</name>
</gene>
<keyword evidence="2" id="KW-0489">Methyltransferase</keyword>
<evidence type="ECO:0000313" key="5">
    <source>
        <dbReference type="EMBL" id="ORC89126.1"/>
    </source>
</evidence>
<dbReference type="Proteomes" id="UP000192257">
    <property type="component" value="Unassembled WGS sequence"/>
</dbReference>
<protein>
    <recommendedName>
        <fullName evidence="7">Methyltransferase domain-containing protein</fullName>
    </recommendedName>
</protein>
<sequence length="206" mass="23525">MSCGLDLPFQWDDGKFISPFVASSDEALAELSTWMFNALLLPFKQQQSSATLRLTDLGCGDGHALLSLCAHLFLRWGTNEDSPNASSLQMSVAGLDLDETLIDLAKQRVPSLLVSPPNHLHCVFEVADVRHCEVEQYFPLDERCSHVLFLYLLPEGLEIIRDKLLQAFRRVQFVVSNRWEVPFLSKWKVAELQRMHVYHYSDEEES</sequence>
<keyword evidence="4" id="KW-0949">S-adenosyl-L-methionine</keyword>
<dbReference type="GO" id="GO:0016279">
    <property type="term" value="F:protein-lysine N-methyltransferase activity"/>
    <property type="evidence" value="ECO:0007669"/>
    <property type="project" value="InterPro"/>
</dbReference>
<dbReference type="SUPFAM" id="SSF53335">
    <property type="entry name" value="S-adenosyl-L-methionine-dependent methyltransferases"/>
    <property type="match status" value="1"/>
</dbReference>
<dbReference type="RefSeq" id="XP_028883192.1">
    <property type="nucleotide sequence ID" value="XM_029025346.1"/>
</dbReference>
<evidence type="ECO:0000256" key="2">
    <source>
        <dbReference type="ARBA" id="ARBA00022603"/>
    </source>
</evidence>
<dbReference type="GO" id="GO:0005739">
    <property type="term" value="C:mitochondrion"/>
    <property type="evidence" value="ECO:0007669"/>
    <property type="project" value="TreeGrafter"/>
</dbReference>
<dbReference type="GeneID" id="39985126"/>
<organism evidence="5 6">
    <name type="scientific">Trypanosoma theileri</name>
    <dbReference type="NCBI Taxonomy" id="67003"/>
    <lineage>
        <taxon>Eukaryota</taxon>
        <taxon>Discoba</taxon>
        <taxon>Euglenozoa</taxon>
        <taxon>Kinetoplastea</taxon>
        <taxon>Metakinetoplastina</taxon>
        <taxon>Trypanosomatida</taxon>
        <taxon>Trypanosomatidae</taxon>
        <taxon>Trypanosoma</taxon>
    </lineage>
</organism>
<comment type="caution">
    <text evidence="5">The sequence shown here is derived from an EMBL/GenBank/DDBJ whole genome shotgun (WGS) entry which is preliminary data.</text>
</comment>
<dbReference type="OrthoDB" id="272302at2759"/>
<dbReference type="InterPro" id="IPR026170">
    <property type="entry name" value="FAM173A/B"/>
</dbReference>
<name>A0A1X0NWN1_9TRYP</name>
<comment type="similarity">
    <text evidence="1">Belongs to the ANT/ATPSC lysine N-methyltransferase family.</text>
</comment>